<keyword evidence="2" id="KW-1185">Reference proteome</keyword>
<sequence>MATMAQGSLPTAPSPYISLSQSLLFHTQDEHDWWHRAAPVLARMLQNADYEIHKQYQYLAFFAQHVVPALGPSPANPRPNLYRGVFNLEFSQNFQESGCITRLAFLPVNYLAGVPGKDPFNRLSTPEVLARYAQIDGIDLDLQLYQQLVSDLTLNKKEENHLLSKEGPLPPVFKTQTGIALDLSKEGKMTVKLYTFVVGKSMATATPASTLALDAVRTVDQGAASRFEAGMQPIQAFLDEKQGTPDAMIPASPTSFHPRGMIQFGCDLVDLARTRFKFYIHDYIVNTDRLAELWTLGGRLRERDCPGIEKGLRILHELWSILQVREGYHLPFACAPKAGERGSVVTPDPARMIATSSPTTSKPQFYYDQQFLIVNYEIHPGDPWPVPKVYFPLFGMTEDAVIDAVVAFFERLGWAQQARVYRENMVACFSTRDLEKTTDIQVWLSFSYSPKKGPYTTVYYRSL</sequence>
<accession>A0ACD1GPI5</accession>
<dbReference type="Proteomes" id="UP000249057">
    <property type="component" value="Unassembled WGS sequence"/>
</dbReference>
<evidence type="ECO:0000313" key="1">
    <source>
        <dbReference type="EMBL" id="RAH51122.1"/>
    </source>
</evidence>
<proteinExistence type="predicted"/>
<gene>
    <name evidence="1" type="ORF">BO95DRAFT_76260</name>
</gene>
<organism evidence="1 2">
    <name type="scientific">Aspergillus brunneoviolaceus CBS 621.78</name>
    <dbReference type="NCBI Taxonomy" id="1450534"/>
    <lineage>
        <taxon>Eukaryota</taxon>
        <taxon>Fungi</taxon>
        <taxon>Dikarya</taxon>
        <taxon>Ascomycota</taxon>
        <taxon>Pezizomycotina</taxon>
        <taxon>Eurotiomycetes</taxon>
        <taxon>Eurotiomycetidae</taxon>
        <taxon>Eurotiales</taxon>
        <taxon>Aspergillaceae</taxon>
        <taxon>Aspergillus</taxon>
        <taxon>Aspergillus subgen. Circumdati</taxon>
    </lineage>
</organism>
<reference evidence="1" key="1">
    <citation type="submission" date="2018-02" db="EMBL/GenBank/DDBJ databases">
        <title>The genomes of Aspergillus section Nigri reveals drivers in fungal speciation.</title>
        <authorList>
            <consortium name="DOE Joint Genome Institute"/>
            <person name="Vesth T.C."/>
            <person name="Nybo J."/>
            <person name="Theobald S."/>
            <person name="Brandl J."/>
            <person name="Frisvad J.C."/>
            <person name="Nielsen K.F."/>
            <person name="Lyhne E.K."/>
            <person name="Kogle M.E."/>
            <person name="Kuo A."/>
            <person name="Riley R."/>
            <person name="Clum A."/>
            <person name="Nolan M."/>
            <person name="Lipzen A."/>
            <person name="Salamov A."/>
            <person name="Henrissat B."/>
            <person name="Wiebenga A."/>
            <person name="De vries R.P."/>
            <person name="Grigoriev I.V."/>
            <person name="Mortensen U.H."/>
            <person name="Andersen M.R."/>
            <person name="Baker S.E."/>
        </authorList>
    </citation>
    <scope>NUCLEOTIDE SEQUENCE</scope>
    <source>
        <strain evidence="1">CBS 621.78</strain>
    </source>
</reference>
<dbReference type="EMBL" id="KZ825311">
    <property type="protein sequence ID" value="RAH51122.1"/>
    <property type="molecule type" value="Genomic_DNA"/>
</dbReference>
<name>A0ACD1GPI5_9EURO</name>
<evidence type="ECO:0000313" key="2">
    <source>
        <dbReference type="Proteomes" id="UP000249057"/>
    </source>
</evidence>
<protein>
    <submittedName>
        <fullName evidence="1">Aromatic prenyltransferase</fullName>
    </submittedName>
</protein>